<dbReference type="AlphaFoldDB" id="A0A9E2SBQ6"/>
<accession>A0A9E2SBQ6</accession>
<keyword evidence="2" id="KW-1185">Reference proteome</keyword>
<dbReference type="Proteomes" id="UP000812270">
    <property type="component" value="Unassembled WGS sequence"/>
</dbReference>
<reference evidence="1" key="1">
    <citation type="submission" date="2021-06" db="EMBL/GenBank/DDBJ databases">
        <authorList>
            <person name="Huq M.A."/>
        </authorList>
    </citation>
    <scope>NUCLEOTIDE SEQUENCE</scope>
    <source>
        <strain evidence="1">MAH-26</strain>
    </source>
</reference>
<sequence length="322" mass="36338">MRLILSLFLSVLFTVNSFGQEVRIEKKNISDTVFYDQRMLIIPSDSLDAMKVMLKLFPGKLYNLSSKDYKNTFISWECKKCKPATYTDVNGVEGDQLFPYKNGVATRLIDVIHYKDTKGNEYKILAFNHSAYDEDGAQTGRFTGGLLGLAKFAKMDGSWQMRSFQPAIAAFGSFASSPKPLPLVIGEDQYAFTVLHRNGGAGGPFEGMLFLIAGTGGKYRPILATGQYELTNTDKGETSWKSSIKVDNDSKKQYFIDIIITTKGYYHRNENEEDELYNGPYEIASFIKNKTSFDFVIEKRYSFDGKYYKMKGKPVVAITNAK</sequence>
<gene>
    <name evidence="1" type="ORF">KTO63_14915</name>
</gene>
<dbReference type="RefSeq" id="WP_217792132.1">
    <property type="nucleotide sequence ID" value="NZ_JAHSPG010000012.1"/>
</dbReference>
<organism evidence="1 2">
    <name type="scientific">Pinibacter aurantiacus</name>
    <dbReference type="NCBI Taxonomy" id="2851599"/>
    <lineage>
        <taxon>Bacteria</taxon>
        <taxon>Pseudomonadati</taxon>
        <taxon>Bacteroidota</taxon>
        <taxon>Chitinophagia</taxon>
        <taxon>Chitinophagales</taxon>
        <taxon>Chitinophagaceae</taxon>
        <taxon>Pinibacter</taxon>
    </lineage>
</organism>
<dbReference type="EMBL" id="JAHSPG010000012">
    <property type="protein sequence ID" value="MBV4358453.1"/>
    <property type="molecule type" value="Genomic_DNA"/>
</dbReference>
<name>A0A9E2SBQ6_9BACT</name>
<comment type="caution">
    <text evidence="1">The sequence shown here is derived from an EMBL/GenBank/DDBJ whole genome shotgun (WGS) entry which is preliminary data.</text>
</comment>
<protein>
    <submittedName>
        <fullName evidence="1">Uncharacterized protein</fullName>
    </submittedName>
</protein>
<evidence type="ECO:0000313" key="2">
    <source>
        <dbReference type="Proteomes" id="UP000812270"/>
    </source>
</evidence>
<evidence type="ECO:0000313" key="1">
    <source>
        <dbReference type="EMBL" id="MBV4358453.1"/>
    </source>
</evidence>
<proteinExistence type="predicted"/>